<evidence type="ECO:0000256" key="5">
    <source>
        <dbReference type="ARBA" id="ARBA00022989"/>
    </source>
</evidence>
<feature type="transmembrane region" description="Helical" evidence="7">
    <location>
        <begin position="44"/>
        <end position="68"/>
    </location>
</feature>
<evidence type="ECO:0000313" key="8">
    <source>
        <dbReference type="EMBL" id="PWB00415.1"/>
    </source>
</evidence>
<dbReference type="PANTHER" id="PTHR30250">
    <property type="entry name" value="PST FAMILY PREDICTED COLANIC ACID TRANSPORTER"/>
    <property type="match status" value="1"/>
</dbReference>
<name>A0A2V1IKB7_9BACT</name>
<dbReference type="EMBL" id="PUEC01000043">
    <property type="protein sequence ID" value="PWB00415.1"/>
    <property type="molecule type" value="Genomic_DNA"/>
</dbReference>
<proteinExistence type="inferred from homology"/>
<organism evidence="8 9">
    <name type="scientific">Duncaniella muris</name>
    <dbReference type="NCBI Taxonomy" id="2094150"/>
    <lineage>
        <taxon>Bacteria</taxon>
        <taxon>Pseudomonadati</taxon>
        <taxon>Bacteroidota</taxon>
        <taxon>Bacteroidia</taxon>
        <taxon>Bacteroidales</taxon>
        <taxon>Muribaculaceae</taxon>
        <taxon>Duncaniella</taxon>
    </lineage>
</organism>
<keyword evidence="3" id="KW-1003">Cell membrane</keyword>
<dbReference type="InterPro" id="IPR050833">
    <property type="entry name" value="Poly_Biosynth_Transport"/>
</dbReference>
<feature type="transmembrane region" description="Helical" evidence="7">
    <location>
        <begin position="155"/>
        <end position="188"/>
    </location>
</feature>
<feature type="transmembrane region" description="Helical" evidence="7">
    <location>
        <begin position="382"/>
        <end position="399"/>
    </location>
</feature>
<dbReference type="RefSeq" id="WP_107033335.1">
    <property type="nucleotide sequence ID" value="NZ_PUEC01000043.1"/>
</dbReference>
<dbReference type="PANTHER" id="PTHR30250:SF10">
    <property type="entry name" value="LIPOPOLYSACCHARIDE BIOSYNTHESIS PROTEIN WZXC"/>
    <property type="match status" value="1"/>
</dbReference>
<feature type="transmembrane region" description="Helical" evidence="7">
    <location>
        <begin position="80"/>
        <end position="104"/>
    </location>
</feature>
<keyword evidence="6 7" id="KW-0472">Membrane</keyword>
<keyword evidence="4 7" id="KW-0812">Transmembrane</keyword>
<comment type="similarity">
    <text evidence="2">Belongs to the polysaccharide synthase family.</text>
</comment>
<evidence type="ECO:0000256" key="2">
    <source>
        <dbReference type="ARBA" id="ARBA00007430"/>
    </source>
</evidence>
<keyword evidence="9" id="KW-1185">Reference proteome</keyword>
<comment type="caution">
    <text evidence="8">The sequence shown here is derived from an EMBL/GenBank/DDBJ whole genome shotgun (WGS) entry which is preliminary data.</text>
</comment>
<gene>
    <name evidence="8" type="ORF">C5O23_12910</name>
</gene>
<evidence type="ECO:0000256" key="1">
    <source>
        <dbReference type="ARBA" id="ARBA00004651"/>
    </source>
</evidence>
<accession>A0A2V1IKB7</accession>
<reference evidence="9" key="1">
    <citation type="submission" date="2018-02" db="EMBL/GenBank/DDBJ databases">
        <authorList>
            <person name="Clavel T."/>
            <person name="Strowig T."/>
        </authorList>
    </citation>
    <scope>NUCLEOTIDE SEQUENCE [LARGE SCALE GENOMIC DNA]</scope>
    <source>
        <strain evidence="9">DSM 103720</strain>
    </source>
</reference>
<evidence type="ECO:0000256" key="3">
    <source>
        <dbReference type="ARBA" id="ARBA00022475"/>
    </source>
</evidence>
<protein>
    <submittedName>
        <fullName evidence="8">Lipopolysaccharide biosynthesis protein</fullName>
    </submittedName>
</protein>
<dbReference type="GO" id="GO:0005886">
    <property type="term" value="C:plasma membrane"/>
    <property type="evidence" value="ECO:0007669"/>
    <property type="project" value="UniProtKB-SubCell"/>
</dbReference>
<dbReference type="Proteomes" id="UP000244905">
    <property type="component" value="Unassembled WGS sequence"/>
</dbReference>
<keyword evidence="5 7" id="KW-1133">Transmembrane helix</keyword>
<feature type="transmembrane region" description="Helical" evidence="7">
    <location>
        <begin position="355"/>
        <end position="376"/>
    </location>
</feature>
<evidence type="ECO:0000256" key="7">
    <source>
        <dbReference type="SAM" id="Phobius"/>
    </source>
</evidence>
<sequence length="488" mass="54730">MSEFRQHLRQGLLWTALDKYSGQIIGIGISMVLARLLTPYDYGIVATASVIINFLSIFTSIGIGPAVIQKKDLSDEDINHIFTFTVIIGLVCGCICFGSSWLIADYYKNPIIIPVLQILAIGVVLSAINMVPAALMSKYLRFREMATRSLAFQIFFGLLGIAAAFYGAGVYALIVPPIFASICTFLYNSHLYPVKFRLHFSLTPIKKIFSFSSYLFLFELFNYFSRNIDKIIIGRYISENALGYYEKSYRLMQLPLQNITAVVYPVLQPVLSNLQDNPKEIGDKFASIISMISLVGFPLSVILFFCAPEIITVMFGAQWISAIPAFKILAISVPFILINNPTGPVFLACNASKRLFYTGVINTCITISGFVIASSINRTIEMIAWGWTITSIINVLNSYTQLYGRTMKMSPFCVFRHFIHPLVCASLLIAAYIGYGYIVVKIPVFLNLCLKSFLGLILGLTFYNLVGDINLREMTRALWNKFRHKHVN</sequence>
<feature type="transmembrane region" description="Helical" evidence="7">
    <location>
        <begin position="285"/>
        <end position="305"/>
    </location>
</feature>
<feature type="transmembrane region" description="Helical" evidence="7">
    <location>
        <begin position="110"/>
        <end position="135"/>
    </location>
</feature>
<feature type="transmembrane region" description="Helical" evidence="7">
    <location>
        <begin position="20"/>
        <end position="38"/>
    </location>
</feature>
<feature type="transmembrane region" description="Helical" evidence="7">
    <location>
        <begin position="208"/>
        <end position="225"/>
    </location>
</feature>
<comment type="subcellular location">
    <subcellularLocation>
        <location evidence="1">Cell membrane</location>
        <topology evidence="1">Multi-pass membrane protein</topology>
    </subcellularLocation>
</comment>
<dbReference type="Pfam" id="PF13440">
    <property type="entry name" value="Polysacc_synt_3"/>
    <property type="match status" value="1"/>
</dbReference>
<evidence type="ECO:0000256" key="4">
    <source>
        <dbReference type="ARBA" id="ARBA00022692"/>
    </source>
</evidence>
<dbReference type="GeneID" id="82527219"/>
<evidence type="ECO:0000313" key="9">
    <source>
        <dbReference type="Proteomes" id="UP000244905"/>
    </source>
</evidence>
<dbReference type="CDD" id="cd13127">
    <property type="entry name" value="MATE_tuaB_like"/>
    <property type="match status" value="1"/>
</dbReference>
<feature type="transmembrane region" description="Helical" evidence="7">
    <location>
        <begin position="444"/>
        <end position="466"/>
    </location>
</feature>
<feature type="transmembrane region" description="Helical" evidence="7">
    <location>
        <begin position="317"/>
        <end position="339"/>
    </location>
</feature>
<feature type="transmembrane region" description="Helical" evidence="7">
    <location>
        <begin position="419"/>
        <end position="438"/>
    </location>
</feature>
<evidence type="ECO:0000256" key="6">
    <source>
        <dbReference type="ARBA" id="ARBA00023136"/>
    </source>
</evidence>
<dbReference type="AlphaFoldDB" id="A0A2V1IKB7"/>